<reference evidence="1 2" key="1">
    <citation type="journal article" date="2018" name="Mol. Biol. Evol.">
        <title>Broad Genomic Sampling Reveals a Smut Pathogenic Ancestry of the Fungal Clade Ustilaginomycotina.</title>
        <authorList>
            <person name="Kijpornyongpan T."/>
            <person name="Mondo S.J."/>
            <person name="Barry K."/>
            <person name="Sandor L."/>
            <person name="Lee J."/>
            <person name="Lipzen A."/>
            <person name="Pangilinan J."/>
            <person name="LaButti K."/>
            <person name="Hainaut M."/>
            <person name="Henrissat B."/>
            <person name="Grigoriev I.V."/>
            <person name="Spatafora J.W."/>
            <person name="Aime M.C."/>
        </authorList>
    </citation>
    <scope>NUCLEOTIDE SEQUENCE [LARGE SCALE GENOMIC DNA]</scope>
    <source>
        <strain evidence="1 2">MCA 3645</strain>
    </source>
</reference>
<dbReference type="EMBL" id="KZ819192">
    <property type="protein sequence ID" value="PWZ00778.1"/>
    <property type="molecule type" value="Genomic_DNA"/>
</dbReference>
<proteinExistence type="predicted"/>
<gene>
    <name evidence="1" type="ORF">BCV70DRAFT_100833</name>
</gene>
<dbReference type="Proteomes" id="UP000246740">
    <property type="component" value="Unassembled WGS sequence"/>
</dbReference>
<dbReference type="AlphaFoldDB" id="A0A317XSB0"/>
<keyword evidence="2" id="KW-1185">Reference proteome</keyword>
<evidence type="ECO:0000313" key="1">
    <source>
        <dbReference type="EMBL" id="PWZ00778.1"/>
    </source>
</evidence>
<sequence>MSSPSRLPLLLLHFGIDPIPDPASRELSRLGPARISRFPRSTALFSPHPRPGNRHCRAVCVCRMLPLESSCDSNGADAIPVSILQLHSSKAVLAERLGLLADRAILFPLHMQYVGSRRRAQRQSDGIT</sequence>
<evidence type="ECO:0000313" key="2">
    <source>
        <dbReference type="Proteomes" id="UP000246740"/>
    </source>
</evidence>
<name>A0A317XSB0_9BASI</name>
<organism evidence="1 2">
    <name type="scientific">Testicularia cyperi</name>
    <dbReference type="NCBI Taxonomy" id="1882483"/>
    <lineage>
        <taxon>Eukaryota</taxon>
        <taxon>Fungi</taxon>
        <taxon>Dikarya</taxon>
        <taxon>Basidiomycota</taxon>
        <taxon>Ustilaginomycotina</taxon>
        <taxon>Ustilaginomycetes</taxon>
        <taxon>Ustilaginales</taxon>
        <taxon>Anthracoideaceae</taxon>
        <taxon>Testicularia</taxon>
    </lineage>
</organism>
<dbReference type="InParanoid" id="A0A317XSB0"/>
<accession>A0A317XSB0</accession>
<protein>
    <submittedName>
        <fullName evidence="1">Uncharacterized protein</fullName>
    </submittedName>
</protein>